<comment type="caution">
    <text evidence="6">The sequence shown here is derived from an EMBL/GenBank/DDBJ whole genome shotgun (WGS) entry which is preliminary data.</text>
</comment>
<evidence type="ECO:0000256" key="1">
    <source>
        <dbReference type="ARBA" id="ARBA00004442"/>
    </source>
</evidence>
<dbReference type="InterPro" id="IPR011990">
    <property type="entry name" value="TPR-like_helical_dom_sf"/>
</dbReference>
<dbReference type="SUPFAM" id="SSF48452">
    <property type="entry name" value="TPR-like"/>
    <property type="match status" value="1"/>
</dbReference>
<accession>K1TFX2</accession>
<feature type="non-terminal residue" evidence="6">
    <location>
        <position position="1"/>
    </location>
</feature>
<keyword evidence="2" id="KW-0732">Signal</keyword>
<reference evidence="6" key="1">
    <citation type="journal article" date="2013" name="Environ. Microbiol.">
        <title>Microbiota from the distal guts of lean and obese adolescents exhibit partial functional redundancy besides clear differences in community structure.</title>
        <authorList>
            <person name="Ferrer M."/>
            <person name="Ruiz A."/>
            <person name="Lanza F."/>
            <person name="Haange S.B."/>
            <person name="Oberbach A."/>
            <person name="Till H."/>
            <person name="Bargiela R."/>
            <person name="Campoy C."/>
            <person name="Segura M.T."/>
            <person name="Richter M."/>
            <person name="von Bergen M."/>
            <person name="Seifert J."/>
            <person name="Suarez A."/>
        </authorList>
    </citation>
    <scope>NUCLEOTIDE SEQUENCE</scope>
</reference>
<dbReference type="Pfam" id="PF07980">
    <property type="entry name" value="SusD_RagB"/>
    <property type="match status" value="1"/>
</dbReference>
<sequence length="131" mass="14731">DDGVNWQYMRLADVYLMAAEAINALDNDQQTAWNYMKPVLDRALPAAKVEALKAKYTASQEAFFNGIVEQRGFEFAGEMLRKADLVRWGPMTPAQGGKPYRSPRLLSSYSSVITMREPVASTGCPREIPRR</sequence>
<dbReference type="EMBL" id="AJWY01009513">
    <property type="protein sequence ID" value="EKC58141.1"/>
    <property type="molecule type" value="Genomic_DNA"/>
</dbReference>
<evidence type="ECO:0000256" key="3">
    <source>
        <dbReference type="ARBA" id="ARBA00023136"/>
    </source>
</evidence>
<gene>
    <name evidence="6" type="ORF">LEA_14012</name>
</gene>
<organism evidence="6">
    <name type="scientific">human gut metagenome</name>
    <dbReference type="NCBI Taxonomy" id="408170"/>
    <lineage>
        <taxon>unclassified sequences</taxon>
        <taxon>metagenomes</taxon>
        <taxon>organismal metagenomes</taxon>
    </lineage>
</organism>
<name>K1TFX2_9ZZZZ</name>
<evidence type="ECO:0000256" key="4">
    <source>
        <dbReference type="ARBA" id="ARBA00023237"/>
    </source>
</evidence>
<keyword evidence="3" id="KW-0472">Membrane</keyword>
<feature type="domain" description="RagB/SusD" evidence="5">
    <location>
        <begin position="4"/>
        <end position="100"/>
    </location>
</feature>
<dbReference type="InterPro" id="IPR012944">
    <property type="entry name" value="SusD_RagB_dom"/>
</dbReference>
<evidence type="ECO:0000256" key="2">
    <source>
        <dbReference type="ARBA" id="ARBA00022729"/>
    </source>
</evidence>
<comment type="subcellular location">
    <subcellularLocation>
        <location evidence="1">Cell outer membrane</location>
    </subcellularLocation>
</comment>
<dbReference type="Gene3D" id="1.25.40.390">
    <property type="match status" value="1"/>
</dbReference>
<protein>
    <submittedName>
        <fullName evidence="6">Protein containing RagB/SusD domain protein</fullName>
    </submittedName>
</protein>
<keyword evidence="4" id="KW-0998">Cell outer membrane</keyword>
<dbReference type="AlphaFoldDB" id="K1TFX2"/>
<dbReference type="GO" id="GO:0009279">
    <property type="term" value="C:cell outer membrane"/>
    <property type="evidence" value="ECO:0007669"/>
    <property type="project" value="UniProtKB-SubCell"/>
</dbReference>
<evidence type="ECO:0000313" key="6">
    <source>
        <dbReference type="EMBL" id="EKC58141.1"/>
    </source>
</evidence>
<evidence type="ECO:0000259" key="5">
    <source>
        <dbReference type="Pfam" id="PF07980"/>
    </source>
</evidence>
<proteinExistence type="predicted"/>